<dbReference type="GO" id="GO:0004815">
    <property type="term" value="F:aspartate-tRNA ligase activity"/>
    <property type="evidence" value="ECO:0007669"/>
    <property type="project" value="TreeGrafter"/>
</dbReference>
<evidence type="ECO:0000256" key="3">
    <source>
        <dbReference type="ARBA" id="ARBA00022840"/>
    </source>
</evidence>
<proteinExistence type="predicted"/>
<dbReference type="GO" id="GO:0006422">
    <property type="term" value="P:aspartyl-tRNA aminoacylation"/>
    <property type="evidence" value="ECO:0007669"/>
    <property type="project" value="TreeGrafter"/>
</dbReference>
<dbReference type="InterPro" id="IPR047089">
    <property type="entry name" value="Asp-tRNA-ligase_1_N"/>
</dbReference>
<evidence type="ECO:0000256" key="1">
    <source>
        <dbReference type="ARBA" id="ARBA00022598"/>
    </source>
</evidence>
<keyword evidence="1" id="KW-0436">Ligase</keyword>
<dbReference type="GO" id="GO:0003676">
    <property type="term" value="F:nucleic acid binding"/>
    <property type="evidence" value="ECO:0007669"/>
    <property type="project" value="InterPro"/>
</dbReference>
<keyword evidence="4" id="KW-0648">Protein biosynthesis</keyword>
<dbReference type="Gene3D" id="3.30.930.10">
    <property type="entry name" value="Bira Bifunctional Protein, Domain 2"/>
    <property type="match status" value="1"/>
</dbReference>
<keyword evidence="3" id="KW-0067">ATP-binding</keyword>
<dbReference type="InterPro" id="IPR045864">
    <property type="entry name" value="aa-tRNA-synth_II/BPL/LPL"/>
</dbReference>
<dbReference type="InterPro" id="IPR006195">
    <property type="entry name" value="aa-tRNA-synth_II"/>
</dbReference>
<comment type="caution">
    <text evidence="7">The sequence shown here is derived from an EMBL/GenBank/DDBJ whole genome shotgun (WGS) entry which is preliminary data.</text>
</comment>
<evidence type="ECO:0000313" key="8">
    <source>
        <dbReference type="Proteomes" id="UP000189670"/>
    </source>
</evidence>
<evidence type="ECO:0000313" key="7">
    <source>
        <dbReference type="EMBL" id="ETR66629.1"/>
    </source>
</evidence>
<dbReference type="PROSITE" id="PS50862">
    <property type="entry name" value="AA_TRNA_LIGASE_II"/>
    <property type="match status" value="1"/>
</dbReference>
<dbReference type="Proteomes" id="UP000189670">
    <property type="component" value="Unassembled WGS sequence"/>
</dbReference>
<dbReference type="AlphaFoldDB" id="A0A1V1NVL2"/>
<dbReference type="Gene3D" id="2.40.50.140">
    <property type="entry name" value="Nucleic acid-binding proteins"/>
    <property type="match status" value="1"/>
</dbReference>
<evidence type="ECO:0000256" key="4">
    <source>
        <dbReference type="ARBA" id="ARBA00022917"/>
    </source>
</evidence>
<gene>
    <name evidence="7" type="ORF">OMM_12550</name>
</gene>
<dbReference type="CDD" id="cd04317">
    <property type="entry name" value="EcAspRS_like_N"/>
    <property type="match status" value="1"/>
</dbReference>
<dbReference type="InterPro" id="IPR004364">
    <property type="entry name" value="Aa-tRNA-synt_II"/>
</dbReference>
<dbReference type="Pfam" id="PF00152">
    <property type="entry name" value="tRNA-synt_2"/>
    <property type="match status" value="1"/>
</dbReference>
<dbReference type="EMBL" id="ATBP01001854">
    <property type="protein sequence ID" value="ETR66629.1"/>
    <property type="molecule type" value="Genomic_DNA"/>
</dbReference>
<keyword evidence="2" id="KW-0547">Nucleotide-binding</keyword>
<dbReference type="InterPro" id="IPR012340">
    <property type="entry name" value="NA-bd_OB-fold"/>
</dbReference>
<keyword evidence="5" id="KW-0030">Aminoacyl-tRNA synthetase</keyword>
<dbReference type="InterPro" id="IPR002312">
    <property type="entry name" value="Asp/Asn-tRNA-synth_IIb"/>
</dbReference>
<dbReference type="GO" id="GO:0005524">
    <property type="term" value="F:ATP binding"/>
    <property type="evidence" value="ECO:0007669"/>
    <property type="project" value="UniProtKB-KW"/>
</dbReference>
<dbReference type="SUPFAM" id="SSF50249">
    <property type="entry name" value="Nucleic acid-binding proteins"/>
    <property type="match status" value="1"/>
</dbReference>
<name>A0A1V1NVL2_9BACT</name>
<dbReference type="SUPFAM" id="SSF55681">
    <property type="entry name" value="Class II aaRS and biotin synthetases"/>
    <property type="match status" value="1"/>
</dbReference>
<feature type="non-terminal residue" evidence="7">
    <location>
        <position position="290"/>
    </location>
</feature>
<dbReference type="InterPro" id="IPR004365">
    <property type="entry name" value="NA-bd_OB_tRNA"/>
</dbReference>
<evidence type="ECO:0000256" key="2">
    <source>
        <dbReference type="ARBA" id="ARBA00022741"/>
    </source>
</evidence>
<protein>
    <recommendedName>
        <fullName evidence="6">Aminoacyl-transfer RNA synthetases class-II family profile domain-containing protein</fullName>
    </recommendedName>
</protein>
<evidence type="ECO:0000256" key="5">
    <source>
        <dbReference type="ARBA" id="ARBA00023146"/>
    </source>
</evidence>
<sequence length="290" mass="33467">MIHKNFYRNKSCGELRLPDVGFNAKLSGWVAKKRDHGGVLFIDLRDTYGTTQIVFDPQIEPVLFNMASKLKSESVISVEGEVFKRSEDTVNSKIDTGEIEIKAKKMSVESHAEIIPFPVTDDGKISEELRLTYRYLDLRRPNLHKNIKLRSKIIREMRAYMHKCGFTEFQTPILTVSSPEGARDYLVPSRVHPGKFYALPQAPQQYKQLIMCSGFDKYFQIAPSFRDEDARADRSPGEFYQLDIEMSFATQEDIFDIIEGLYMYLTPLVSDKTILHKPFPRITYQNAMND</sequence>
<dbReference type="PRINTS" id="PR01042">
    <property type="entry name" value="TRNASYNTHASP"/>
</dbReference>
<dbReference type="PANTHER" id="PTHR22594">
    <property type="entry name" value="ASPARTYL/LYSYL-TRNA SYNTHETASE"/>
    <property type="match status" value="1"/>
</dbReference>
<dbReference type="Pfam" id="PF01336">
    <property type="entry name" value="tRNA_anti-codon"/>
    <property type="match status" value="1"/>
</dbReference>
<accession>A0A1V1NVL2</accession>
<feature type="domain" description="Aminoacyl-transfer RNA synthetases class-II family profile" evidence="6">
    <location>
        <begin position="147"/>
        <end position="290"/>
    </location>
</feature>
<organism evidence="7 8">
    <name type="scientific">Candidatus Magnetoglobus multicellularis str. Araruama</name>
    <dbReference type="NCBI Taxonomy" id="890399"/>
    <lineage>
        <taxon>Bacteria</taxon>
        <taxon>Pseudomonadati</taxon>
        <taxon>Thermodesulfobacteriota</taxon>
        <taxon>Desulfobacteria</taxon>
        <taxon>Desulfobacterales</taxon>
        <taxon>Desulfobacteraceae</taxon>
        <taxon>Candidatus Magnetoglobus</taxon>
    </lineage>
</organism>
<dbReference type="PANTHER" id="PTHR22594:SF5">
    <property type="entry name" value="ASPARTATE--TRNA LIGASE, MITOCHONDRIAL"/>
    <property type="match status" value="1"/>
</dbReference>
<reference evidence="8" key="1">
    <citation type="submission" date="2012-11" db="EMBL/GenBank/DDBJ databases">
        <authorList>
            <person name="Lucero-Rivera Y.E."/>
            <person name="Tovar-Ramirez D."/>
        </authorList>
    </citation>
    <scope>NUCLEOTIDE SEQUENCE [LARGE SCALE GENOMIC DNA]</scope>
    <source>
        <strain evidence="8">Araruama</strain>
    </source>
</reference>
<evidence type="ECO:0000259" key="6">
    <source>
        <dbReference type="PROSITE" id="PS50862"/>
    </source>
</evidence>